<dbReference type="Gene3D" id="3.40.50.2300">
    <property type="match status" value="2"/>
</dbReference>
<dbReference type="SUPFAM" id="SSF53822">
    <property type="entry name" value="Periplasmic binding protein-like I"/>
    <property type="match status" value="1"/>
</dbReference>
<dbReference type="PANTHER" id="PTHR46847:SF1">
    <property type="entry name" value="D-ALLOSE-BINDING PERIPLASMIC PROTEIN-RELATED"/>
    <property type="match status" value="1"/>
</dbReference>
<comment type="caution">
    <text evidence="6">The sequence shown here is derived from an EMBL/GenBank/DDBJ whole genome shotgun (WGS) entry which is preliminary data.</text>
</comment>
<reference evidence="7" key="1">
    <citation type="journal article" date="2019" name="Int. J. Syst. Evol. Microbiol.">
        <title>The Global Catalogue of Microorganisms (GCM) 10K type strain sequencing project: providing services to taxonomists for standard genome sequencing and annotation.</title>
        <authorList>
            <consortium name="The Broad Institute Genomics Platform"/>
            <consortium name="The Broad Institute Genome Sequencing Center for Infectious Disease"/>
            <person name="Wu L."/>
            <person name="Ma J."/>
        </authorList>
    </citation>
    <scope>NUCLEOTIDE SEQUENCE [LARGE SCALE GENOMIC DNA]</scope>
    <source>
        <strain evidence="7">CCUG 53903</strain>
    </source>
</reference>
<keyword evidence="7" id="KW-1185">Reference proteome</keyword>
<dbReference type="RefSeq" id="WP_379522101.1">
    <property type="nucleotide sequence ID" value="NZ_JBHSPA010000084.1"/>
</dbReference>
<gene>
    <name evidence="6" type="ORF">ACFPZ3_53185</name>
</gene>
<dbReference type="EMBL" id="JBHSPA010000084">
    <property type="protein sequence ID" value="MFC5832666.1"/>
    <property type="molecule type" value="Genomic_DNA"/>
</dbReference>
<dbReference type="PROSITE" id="PS51257">
    <property type="entry name" value="PROKAR_LIPOPROTEIN"/>
    <property type="match status" value="1"/>
</dbReference>
<comment type="similarity">
    <text evidence="2">Belongs to the bacterial solute-binding protein 2 family.</text>
</comment>
<comment type="subcellular location">
    <subcellularLocation>
        <location evidence="1">Cell envelope</location>
    </subcellularLocation>
</comment>
<keyword evidence="3 4" id="KW-0732">Signal</keyword>
<evidence type="ECO:0000259" key="5">
    <source>
        <dbReference type="Pfam" id="PF13407"/>
    </source>
</evidence>
<evidence type="ECO:0000313" key="7">
    <source>
        <dbReference type="Proteomes" id="UP001596058"/>
    </source>
</evidence>
<protein>
    <submittedName>
        <fullName evidence="6">Substrate-binding domain-containing protein</fullName>
    </submittedName>
</protein>
<accession>A0ABW1D4F2</accession>
<evidence type="ECO:0000256" key="1">
    <source>
        <dbReference type="ARBA" id="ARBA00004196"/>
    </source>
</evidence>
<dbReference type="InterPro" id="IPR025997">
    <property type="entry name" value="SBP_2_dom"/>
</dbReference>
<organism evidence="6 7">
    <name type="scientific">Nonomuraea insulae</name>
    <dbReference type="NCBI Taxonomy" id="1616787"/>
    <lineage>
        <taxon>Bacteria</taxon>
        <taxon>Bacillati</taxon>
        <taxon>Actinomycetota</taxon>
        <taxon>Actinomycetes</taxon>
        <taxon>Streptosporangiales</taxon>
        <taxon>Streptosporangiaceae</taxon>
        <taxon>Nonomuraea</taxon>
    </lineage>
</organism>
<sequence>MGRTPPMRRRRLVAMATAGLVTAALGLTGCAGDSGSGGDPTYVTLITKDPDNHFWTAMVEGAKTAAKQSNVEITTAAGRDQSDADGQIRAIEDAISRGDDAILIANNGPAVNDAIKRARDAGIYVLALDTPTEPADLVDGTLASDNFEAGQLVGKWAAGALDGKKATIALLDLFADKVVTVDYQRDQGFLSGMGIDTKDRKKNGDEAKTGAYSGGDYQIACNQATNGAEDGGRSAMENCLSLNKDINVVFTANETSGVGAAQALKAAGNTGALLVSIDGSCGGVKSVTEGSFGAVAQQYPSEMGRLGVEAVVKHLRDGVNPTPSEGLDFVNTGVRLVTDKAVNGIESISSAEGAKKCW</sequence>
<dbReference type="PANTHER" id="PTHR46847">
    <property type="entry name" value="D-ALLOSE-BINDING PERIPLASMIC PROTEIN-RELATED"/>
    <property type="match status" value="1"/>
</dbReference>
<dbReference type="Proteomes" id="UP001596058">
    <property type="component" value="Unassembled WGS sequence"/>
</dbReference>
<evidence type="ECO:0000256" key="4">
    <source>
        <dbReference type="SAM" id="SignalP"/>
    </source>
</evidence>
<feature type="chain" id="PRO_5047540330" evidence="4">
    <location>
        <begin position="24"/>
        <end position="358"/>
    </location>
</feature>
<evidence type="ECO:0000256" key="2">
    <source>
        <dbReference type="ARBA" id="ARBA00007639"/>
    </source>
</evidence>
<proteinExistence type="inferred from homology"/>
<dbReference type="InterPro" id="IPR028082">
    <property type="entry name" value="Peripla_BP_I"/>
</dbReference>
<dbReference type="Pfam" id="PF13407">
    <property type="entry name" value="Peripla_BP_4"/>
    <property type="match status" value="1"/>
</dbReference>
<evidence type="ECO:0000256" key="3">
    <source>
        <dbReference type="ARBA" id="ARBA00022729"/>
    </source>
</evidence>
<feature type="domain" description="Periplasmic binding protein" evidence="5">
    <location>
        <begin position="44"/>
        <end position="316"/>
    </location>
</feature>
<name>A0ABW1D4F2_9ACTN</name>
<evidence type="ECO:0000313" key="6">
    <source>
        <dbReference type="EMBL" id="MFC5832666.1"/>
    </source>
</evidence>
<feature type="signal peptide" evidence="4">
    <location>
        <begin position="1"/>
        <end position="23"/>
    </location>
</feature>